<dbReference type="Proteomes" id="UP001217178">
    <property type="component" value="Unassembled WGS sequence"/>
</dbReference>
<keyword evidence="2" id="KW-1185">Reference proteome</keyword>
<reference evidence="1 2" key="1">
    <citation type="submission" date="2023-02" db="EMBL/GenBank/DDBJ databases">
        <title>Entomopathogenic bacteria.</title>
        <authorList>
            <person name="Machado R.A."/>
        </authorList>
    </citation>
    <scope>NUCLEOTIDE SEQUENCE [LARGE SCALE GENOMIC DNA]</scope>
    <source>
        <strain evidence="1 2">XENO-10</strain>
    </source>
</reference>
<protein>
    <submittedName>
        <fullName evidence="1">Uncharacterized protein</fullName>
    </submittedName>
</protein>
<organism evidence="1 2">
    <name type="scientific">Xenorhabdus yunnanensis</name>
    <dbReference type="NCBI Taxonomy" id="3025878"/>
    <lineage>
        <taxon>Bacteria</taxon>
        <taxon>Pseudomonadati</taxon>
        <taxon>Pseudomonadota</taxon>
        <taxon>Gammaproteobacteria</taxon>
        <taxon>Enterobacterales</taxon>
        <taxon>Morganellaceae</taxon>
        <taxon>Xenorhabdus</taxon>
    </lineage>
</organism>
<gene>
    <name evidence="1" type="ORF">PSI23_14875</name>
</gene>
<comment type="caution">
    <text evidence="1">The sequence shown here is derived from an EMBL/GenBank/DDBJ whole genome shotgun (WGS) entry which is preliminary data.</text>
</comment>
<dbReference type="RefSeq" id="WP_273555818.1">
    <property type="nucleotide sequence ID" value="NZ_JAQRFI010000038.1"/>
</dbReference>
<dbReference type="EMBL" id="JAQRFI010000038">
    <property type="protein sequence ID" value="MDC9590535.1"/>
    <property type="molecule type" value="Genomic_DNA"/>
</dbReference>
<accession>A0ABT5LL95</accession>
<evidence type="ECO:0000313" key="2">
    <source>
        <dbReference type="Proteomes" id="UP001217178"/>
    </source>
</evidence>
<evidence type="ECO:0000313" key="1">
    <source>
        <dbReference type="EMBL" id="MDC9590535.1"/>
    </source>
</evidence>
<sequence>MMLFLLVATESLLGIDSNKLCGNNRTAPYCPIWNTGKKNSGKHHLQ</sequence>
<name>A0ABT5LL95_9GAMM</name>
<proteinExistence type="predicted"/>